<dbReference type="Gene3D" id="2.40.50.140">
    <property type="entry name" value="Nucleic acid-binding proteins"/>
    <property type="match status" value="1"/>
</dbReference>
<dbReference type="Proteomes" id="UP000214365">
    <property type="component" value="Unassembled WGS sequence"/>
</dbReference>
<dbReference type="Pfam" id="PF12658">
    <property type="entry name" value="Ten1"/>
    <property type="match status" value="1"/>
</dbReference>
<dbReference type="GO" id="GO:0016233">
    <property type="term" value="P:telomere capping"/>
    <property type="evidence" value="ECO:0007669"/>
    <property type="project" value="InterPro"/>
</dbReference>
<organism evidence="1 2">
    <name type="scientific">Talaromyces atroroseus</name>
    <dbReference type="NCBI Taxonomy" id="1441469"/>
    <lineage>
        <taxon>Eukaryota</taxon>
        <taxon>Fungi</taxon>
        <taxon>Dikarya</taxon>
        <taxon>Ascomycota</taxon>
        <taxon>Pezizomycotina</taxon>
        <taxon>Eurotiomycetes</taxon>
        <taxon>Eurotiomycetidae</taxon>
        <taxon>Eurotiales</taxon>
        <taxon>Trichocomaceae</taxon>
        <taxon>Talaromyces</taxon>
        <taxon>Talaromyces sect. Trachyspermi</taxon>
    </lineage>
</organism>
<evidence type="ECO:0000313" key="2">
    <source>
        <dbReference type="Proteomes" id="UP000214365"/>
    </source>
</evidence>
<dbReference type="OrthoDB" id="5275361at2759"/>
<dbReference type="InterPro" id="IPR012340">
    <property type="entry name" value="NA-bd_OB-fold"/>
</dbReference>
<dbReference type="RefSeq" id="XP_020119321.1">
    <property type="nucleotide sequence ID" value="XM_020267876.1"/>
</dbReference>
<dbReference type="AlphaFoldDB" id="A0A225AF50"/>
<accession>A0A225AF50</accession>
<dbReference type="GO" id="GO:0043047">
    <property type="term" value="F:single-stranded telomeric DNA binding"/>
    <property type="evidence" value="ECO:0007669"/>
    <property type="project" value="InterPro"/>
</dbReference>
<evidence type="ECO:0008006" key="3">
    <source>
        <dbReference type="Google" id="ProtNLM"/>
    </source>
</evidence>
<dbReference type="EMBL" id="LFMY01000008">
    <property type="protein sequence ID" value="OKL59200.1"/>
    <property type="molecule type" value="Genomic_DNA"/>
</dbReference>
<name>A0A225AF50_TALAT</name>
<comment type="caution">
    <text evidence="1">The sequence shown here is derived from an EMBL/GenBank/DDBJ whole genome shotgun (WGS) entry which is preliminary data.</text>
</comment>
<dbReference type="GO" id="GO:1990879">
    <property type="term" value="C:CST complex"/>
    <property type="evidence" value="ECO:0007669"/>
    <property type="project" value="InterPro"/>
</dbReference>
<dbReference type="GeneID" id="31005345"/>
<protein>
    <recommendedName>
        <fullName evidence="3">CST complex subunit Ten1</fullName>
    </recommendedName>
</protein>
<gene>
    <name evidence="1" type="ORF">UA08_05589</name>
</gene>
<proteinExistence type="predicted"/>
<reference evidence="1 2" key="1">
    <citation type="submission" date="2015-06" db="EMBL/GenBank/DDBJ databases">
        <title>Talaromyces atroroseus IBT 11181 draft genome.</title>
        <authorList>
            <person name="Rasmussen K.B."/>
            <person name="Rasmussen S."/>
            <person name="Petersen B."/>
            <person name="Sicheritz-Ponten T."/>
            <person name="Mortensen U.H."/>
            <person name="Thrane U."/>
        </authorList>
    </citation>
    <scope>NUCLEOTIDE SEQUENCE [LARGE SCALE GENOMIC DNA]</scope>
    <source>
        <strain evidence="1 2">IBT 11181</strain>
    </source>
</reference>
<sequence length="145" mass="16570">MNGPLPTRLVFMHELPSLPLHTKVRFLGCVARYDIKQGRLELEHKFSSPTKDAKNKSRRSSDHTTKVLVDIYHVLDTIKADELQIGTWLNVFGYIRPEDLQGERDDAAVYVQAVMISDAGAIRVAEYEQSVSDMQAINRRFRRGL</sequence>
<evidence type="ECO:0000313" key="1">
    <source>
        <dbReference type="EMBL" id="OKL59200.1"/>
    </source>
</evidence>
<keyword evidence="2" id="KW-1185">Reference proteome</keyword>
<dbReference type="InterPro" id="IPR024222">
    <property type="entry name" value="Ten1_fungal"/>
</dbReference>